<name>C3JA99_POREA</name>
<protein>
    <submittedName>
        <fullName evidence="1">Uncharacterized protein</fullName>
    </submittedName>
</protein>
<dbReference type="Proteomes" id="UP000004295">
    <property type="component" value="Unassembled WGS sequence"/>
</dbReference>
<gene>
    <name evidence="1" type="ORF">POREN0001_1587</name>
</gene>
<dbReference type="AlphaFoldDB" id="C3JA99"/>
<dbReference type="STRING" id="553175.POREN0001_1587"/>
<proteinExistence type="predicted"/>
<dbReference type="EMBL" id="ACNN01000018">
    <property type="protein sequence ID" value="EEN82897.1"/>
    <property type="molecule type" value="Genomic_DNA"/>
</dbReference>
<keyword evidence="2" id="KW-1185">Reference proteome</keyword>
<organism evidence="1 2">
    <name type="scientific">Porphyromonas endodontalis (strain ATCC 35406 / DSM 24491 / JCM 8526 / CCUG 16442 / BCRC 14492 / NCTC 13058 / HG 370)</name>
    <name type="common">Bacteroides endodontalis</name>
    <dbReference type="NCBI Taxonomy" id="553175"/>
    <lineage>
        <taxon>Bacteria</taxon>
        <taxon>Pseudomonadati</taxon>
        <taxon>Bacteroidota</taxon>
        <taxon>Bacteroidia</taxon>
        <taxon>Bacteroidales</taxon>
        <taxon>Porphyromonadaceae</taxon>
        <taxon>Porphyromonas</taxon>
    </lineage>
</organism>
<sequence length="76" mass="8807">MKNPAFAPILRATKHGTTATQYIPYLQRRSISIPLKLHGENRPKTLKNLARNRGGNWLKKENLLPKKKKIRSLFPF</sequence>
<evidence type="ECO:0000313" key="2">
    <source>
        <dbReference type="Proteomes" id="UP000004295"/>
    </source>
</evidence>
<accession>C3JA99</accession>
<evidence type="ECO:0000313" key="1">
    <source>
        <dbReference type="EMBL" id="EEN82897.1"/>
    </source>
</evidence>
<comment type="caution">
    <text evidence="1">The sequence shown here is derived from an EMBL/GenBank/DDBJ whole genome shotgun (WGS) entry which is preliminary data.</text>
</comment>
<reference evidence="1 2" key="1">
    <citation type="submission" date="2009-04" db="EMBL/GenBank/DDBJ databases">
        <authorList>
            <person name="Sebastian Y."/>
            <person name="Madupu R."/>
            <person name="Durkin A.S."/>
            <person name="Torralba M."/>
            <person name="Methe B."/>
            <person name="Sutton G.G."/>
            <person name="Strausberg R.L."/>
            <person name="Nelson K.E."/>
        </authorList>
    </citation>
    <scope>NUCLEOTIDE SEQUENCE [LARGE SCALE GENOMIC DNA]</scope>
    <source>
        <strain evidence="2">ATCC 35406 / BCRC 14492 / JCM 8526 / NCTC 13058 / HG 370</strain>
    </source>
</reference>